<evidence type="ECO:0000313" key="2">
    <source>
        <dbReference type="EMBL" id="KTB33311.1"/>
    </source>
</evidence>
<sequence>MRIRTDGLKSAAETDIAMLMTYGFYTTQMRSRPLSLLAWEMSMRMRNTVLHCTRGPGRLSQPIIVVFTARSLLVRLRVEGDVCLNDRCVQWRDPGVWTLFWGRARVSTSALIQERHHVDDEGLFHHVKRKRETKFNMSRVRTRAWSKLDDGKPGTEDKARSAQVLES</sequence>
<protein>
    <submittedName>
        <fullName evidence="2">Uncharacterized protein</fullName>
    </submittedName>
</protein>
<evidence type="ECO:0000313" key="3">
    <source>
        <dbReference type="Proteomes" id="UP000054988"/>
    </source>
</evidence>
<feature type="compositionally biased region" description="Basic and acidic residues" evidence="1">
    <location>
        <begin position="146"/>
        <end position="160"/>
    </location>
</feature>
<dbReference type="Proteomes" id="UP000054988">
    <property type="component" value="Unassembled WGS sequence"/>
</dbReference>
<accession>A0A0W0FAB0</accession>
<dbReference type="EMBL" id="LATX01002178">
    <property type="protein sequence ID" value="KTB33311.1"/>
    <property type="molecule type" value="Genomic_DNA"/>
</dbReference>
<proteinExistence type="predicted"/>
<organism evidence="2 3">
    <name type="scientific">Moniliophthora roreri</name>
    <name type="common">Frosty pod rot fungus</name>
    <name type="synonym">Monilia roreri</name>
    <dbReference type="NCBI Taxonomy" id="221103"/>
    <lineage>
        <taxon>Eukaryota</taxon>
        <taxon>Fungi</taxon>
        <taxon>Dikarya</taxon>
        <taxon>Basidiomycota</taxon>
        <taxon>Agaricomycotina</taxon>
        <taxon>Agaricomycetes</taxon>
        <taxon>Agaricomycetidae</taxon>
        <taxon>Agaricales</taxon>
        <taxon>Marasmiineae</taxon>
        <taxon>Marasmiaceae</taxon>
        <taxon>Moniliophthora</taxon>
    </lineage>
</organism>
<comment type="caution">
    <text evidence="2">The sequence shown here is derived from an EMBL/GenBank/DDBJ whole genome shotgun (WGS) entry which is preliminary data.</text>
</comment>
<feature type="region of interest" description="Disordered" evidence="1">
    <location>
        <begin position="146"/>
        <end position="167"/>
    </location>
</feature>
<dbReference type="AlphaFoldDB" id="A0A0W0FAB0"/>
<name>A0A0W0FAB0_MONRR</name>
<evidence type="ECO:0000256" key="1">
    <source>
        <dbReference type="SAM" id="MobiDB-lite"/>
    </source>
</evidence>
<reference evidence="2 3" key="1">
    <citation type="submission" date="2015-12" db="EMBL/GenBank/DDBJ databases">
        <title>Draft genome sequence of Moniliophthora roreri, the causal agent of frosty pod rot of cacao.</title>
        <authorList>
            <person name="Aime M.C."/>
            <person name="Diaz-Valderrama J.R."/>
            <person name="Kijpornyongpan T."/>
            <person name="Phillips-Mora W."/>
        </authorList>
    </citation>
    <scope>NUCLEOTIDE SEQUENCE [LARGE SCALE GENOMIC DNA]</scope>
    <source>
        <strain evidence="2 3">MCA 2952</strain>
    </source>
</reference>
<gene>
    <name evidence="2" type="ORF">WG66_14131</name>
</gene>